<protein>
    <submittedName>
        <fullName evidence="2">Uncharacterized protein YbjT (DUF2867 family)</fullName>
    </submittedName>
</protein>
<gene>
    <name evidence="2" type="ORF">FHX71_004819</name>
</gene>
<dbReference type="InterPro" id="IPR016040">
    <property type="entry name" value="NAD(P)-bd_dom"/>
</dbReference>
<dbReference type="Gene3D" id="3.90.25.10">
    <property type="entry name" value="UDP-galactose 4-epimerase, domain 1"/>
    <property type="match status" value="1"/>
</dbReference>
<evidence type="ECO:0000259" key="1">
    <source>
        <dbReference type="Pfam" id="PF13460"/>
    </source>
</evidence>
<name>A0A7W3JDH7_9MICO</name>
<feature type="domain" description="NAD(P)-binding" evidence="1">
    <location>
        <begin position="14"/>
        <end position="200"/>
    </location>
</feature>
<dbReference type="Pfam" id="PF13460">
    <property type="entry name" value="NAD_binding_10"/>
    <property type="match status" value="1"/>
</dbReference>
<dbReference type="InterPro" id="IPR051604">
    <property type="entry name" value="Ergot_Alk_Oxidoreductase"/>
</dbReference>
<keyword evidence="3" id="KW-1185">Reference proteome</keyword>
<comment type="caution">
    <text evidence="2">The sequence shown here is derived from an EMBL/GenBank/DDBJ whole genome shotgun (WGS) entry which is preliminary data.</text>
</comment>
<dbReference type="Gene3D" id="3.40.50.720">
    <property type="entry name" value="NAD(P)-binding Rossmann-like Domain"/>
    <property type="match status" value="1"/>
</dbReference>
<reference evidence="2 3" key="1">
    <citation type="submission" date="2020-07" db="EMBL/GenBank/DDBJ databases">
        <title>Sequencing the genomes of 1000 actinobacteria strains.</title>
        <authorList>
            <person name="Klenk H.-P."/>
        </authorList>
    </citation>
    <scope>NUCLEOTIDE SEQUENCE [LARGE SCALE GENOMIC DNA]</scope>
    <source>
        <strain evidence="2 3">DSM 44121</strain>
    </source>
</reference>
<dbReference type="EMBL" id="JACGWV010000002">
    <property type="protein sequence ID" value="MBA8810843.1"/>
    <property type="molecule type" value="Genomic_DNA"/>
</dbReference>
<dbReference type="SUPFAM" id="SSF51735">
    <property type="entry name" value="NAD(P)-binding Rossmann-fold domains"/>
    <property type="match status" value="1"/>
</dbReference>
<dbReference type="AlphaFoldDB" id="A0A7W3JDH7"/>
<organism evidence="2 3">
    <name type="scientific">Promicromonospora sukumoe</name>
    <dbReference type="NCBI Taxonomy" id="88382"/>
    <lineage>
        <taxon>Bacteria</taxon>
        <taxon>Bacillati</taxon>
        <taxon>Actinomycetota</taxon>
        <taxon>Actinomycetes</taxon>
        <taxon>Micrococcales</taxon>
        <taxon>Promicromonosporaceae</taxon>
        <taxon>Promicromonospora</taxon>
    </lineage>
</organism>
<sequence>MTPVSPERLIVLTGADGRLGSRLAFRLAAAGGRQRLLVTGRGVAPRLPDGAPLPESEVTAIPADADTRALTSAFAGADAVFLVPGRDRPGRLTRHRAAIDAAVLAGVRHVVYVSSIGVAPDAIASGARDDWRTEEYLRGTDLTWTMLRTSMFHRTPTFAVYDESSGSGQNALLRAPAGRGRVATVSHDDVADVATAVLLDEDPGRHAGLAYHLTGPEALGFDEIAATLSEAVGRTIRYVPQTVEQARALFYRSTATEVEDWITQCQAIEAGVLARVSPDVGHLAGRAARSFEVWLDDYPAEWAHLRLPSVR</sequence>
<dbReference type="InterPro" id="IPR036291">
    <property type="entry name" value="NAD(P)-bd_dom_sf"/>
</dbReference>
<dbReference type="PANTHER" id="PTHR43162">
    <property type="match status" value="1"/>
</dbReference>
<dbReference type="Proteomes" id="UP000540568">
    <property type="component" value="Unassembled WGS sequence"/>
</dbReference>
<evidence type="ECO:0000313" key="3">
    <source>
        <dbReference type="Proteomes" id="UP000540568"/>
    </source>
</evidence>
<proteinExistence type="predicted"/>
<accession>A0A7W3JDH7</accession>
<evidence type="ECO:0000313" key="2">
    <source>
        <dbReference type="EMBL" id="MBA8810843.1"/>
    </source>
</evidence>
<dbReference type="RefSeq" id="WP_182619890.1">
    <property type="nucleotide sequence ID" value="NZ_BAAATF010000017.1"/>
</dbReference>
<dbReference type="PANTHER" id="PTHR43162:SF1">
    <property type="entry name" value="PRESTALK A DIFFERENTIATION PROTEIN A"/>
    <property type="match status" value="1"/>
</dbReference>